<sequence>MSSASCMLSMRKTNLQEVLRDRENKALAKRVMNVKSFCDPNGKDLEDYRRHQRMVQVRQEFHHYGGPSRAVLRHRAPEANVRPSRPRVTQSLSEANLHHLDSLLCPWELPKSRREEASTVAPAKEEFAETLRPEEIQYHGTGTEIVISNAVLMGEDVPASEKEQNVTSTAGEVENIQREAIPASEPGPSMTAALVIMDKDLPRSSNANDTSMNAAVPSSAANAGFTSAESQDAQPAATNNRHADPFGDMGMFDKPPEFKTKRRRSETSRLGVFGGLT</sequence>
<keyword evidence="4" id="KW-1185">Reference proteome</keyword>
<dbReference type="EMBL" id="CAMXCT010006635">
    <property type="protein sequence ID" value="CAI4017444.1"/>
    <property type="molecule type" value="Genomic_DNA"/>
</dbReference>
<name>A0A9P1GM97_9DINO</name>
<evidence type="ECO:0000313" key="3">
    <source>
        <dbReference type="EMBL" id="CAL1170819.1"/>
    </source>
</evidence>
<evidence type="ECO:0000313" key="2">
    <source>
        <dbReference type="EMBL" id="CAI4017444.1"/>
    </source>
</evidence>
<dbReference type="EMBL" id="CAMXCT020006635">
    <property type="protein sequence ID" value="CAL1170819.1"/>
    <property type="molecule type" value="Genomic_DNA"/>
</dbReference>
<dbReference type="EMBL" id="CAMXCT030006635">
    <property type="protein sequence ID" value="CAL4804756.1"/>
    <property type="molecule type" value="Genomic_DNA"/>
</dbReference>
<accession>A0A9P1GM97</accession>
<dbReference type="AlphaFoldDB" id="A0A9P1GM97"/>
<evidence type="ECO:0000313" key="4">
    <source>
        <dbReference type="Proteomes" id="UP001152797"/>
    </source>
</evidence>
<protein>
    <submittedName>
        <fullName evidence="2">Uncharacterized protein</fullName>
    </submittedName>
</protein>
<evidence type="ECO:0000256" key="1">
    <source>
        <dbReference type="SAM" id="MobiDB-lite"/>
    </source>
</evidence>
<gene>
    <name evidence="2" type="ORF">C1SCF055_LOCUS42086</name>
</gene>
<feature type="region of interest" description="Disordered" evidence="1">
    <location>
        <begin position="202"/>
        <end position="277"/>
    </location>
</feature>
<dbReference type="OrthoDB" id="446879at2759"/>
<proteinExistence type="predicted"/>
<organism evidence="2">
    <name type="scientific">Cladocopium goreaui</name>
    <dbReference type="NCBI Taxonomy" id="2562237"/>
    <lineage>
        <taxon>Eukaryota</taxon>
        <taxon>Sar</taxon>
        <taxon>Alveolata</taxon>
        <taxon>Dinophyceae</taxon>
        <taxon>Suessiales</taxon>
        <taxon>Symbiodiniaceae</taxon>
        <taxon>Cladocopium</taxon>
    </lineage>
</organism>
<feature type="compositionally biased region" description="Polar residues" evidence="1">
    <location>
        <begin position="203"/>
        <end position="213"/>
    </location>
</feature>
<comment type="caution">
    <text evidence="2">The sequence shown here is derived from an EMBL/GenBank/DDBJ whole genome shotgun (WGS) entry which is preliminary data.</text>
</comment>
<feature type="compositionally biased region" description="Polar residues" evidence="1">
    <location>
        <begin position="219"/>
        <end position="240"/>
    </location>
</feature>
<dbReference type="Proteomes" id="UP001152797">
    <property type="component" value="Unassembled WGS sequence"/>
</dbReference>
<reference evidence="3" key="2">
    <citation type="submission" date="2024-04" db="EMBL/GenBank/DDBJ databases">
        <authorList>
            <person name="Chen Y."/>
            <person name="Shah S."/>
            <person name="Dougan E. K."/>
            <person name="Thang M."/>
            <person name="Chan C."/>
        </authorList>
    </citation>
    <scope>NUCLEOTIDE SEQUENCE [LARGE SCALE GENOMIC DNA]</scope>
</reference>
<reference evidence="2" key="1">
    <citation type="submission" date="2022-10" db="EMBL/GenBank/DDBJ databases">
        <authorList>
            <person name="Chen Y."/>
            <person name="Dougan E. K."/>
            <person name="Chan C."/>
            <person name="Rhodes N."/>
            <person name="Thang M."/>
        </authorList>
    </citation>
    <scope>NUCLEOTIDE SEQUENCE</scope>
</reference>